<dbReference type="PROSITE" id="PS50043">
    <property type="entry name" value="HTH_LUXR_2"/>
    <property type="match status" value="1"/>
</dbReference>
<dbReference type="GO" id="GO:0003677">
    <property type="term" value="F:DNA binding"/>
    <property type="evidence" value="ECO:0007669"/>
    <property type="project" value="UniProtKB-KW"/>
</dbReference>
<reference evidence="5 6" key="1">
    <citation type="submission" date="2019-10" db="EMBL/GenBank/DDBJ databases">
        <title>A soil myxobacterium in the family Polyangiaceae.</title>
        <authorList>
            <person name="Li Y."/>
            <person name="Wang J."/>
        </authorList>
    </citation>
    <scope>NUCLEOTIDE SEQUENCE [LARGE SCALE GENOMIC DNA]</scope>
    <source>
        <strain evidence="5 6">DSM 14734</strain>
    </source>
</reference>
<evidence type="ECO:0000313" key="6">
    <source>
        <dbReference type="Proteomes" id="UP000440224"/>
    </source>
</evidence>
<evidence type="ECO:0000313" key="5">
    <source>
        <dbReference type="EMBL" id="MRG90429.1"/>
    </source>
</evidence>
<dbReference type="GO" id="GO:0006355">
    <property type="term" value="P:regulation of DNA-templated transcription"/>
    <property type="evidence" value="ECO:0007669"/>
    <property type="project" value="InterPro"/>
</dbReference>
<accession>A0A6N7PEN8</accession>
<gene>
    <name evidence="5" type="ORF">GF068_00605</name>
</gene>
<evidence type="ECO:0000256" key="1">
    <source>
        <dbReference type="ARBA" id="ARBA00023015"/>
    </source>
</evidence>
<evidence type="ECO:0000259" key="4">
    <source>
        <dbReference type="PROSITE" id="PS50043"/>
    </source>
</evidence>
<dbReference type="Gene3D" id="1.10.10.10">
    <property type="entry name" value="Winged helix-like DNA-binding domain superfamily/Winged helix DNA-binding domain"/>
    <property type="match status" value="1"/>
</dbReference>
<name>A0A6N7PEN8_9BACT</name>
<organism evidence="5 6">
    <name type="scientific">Polyangium spumosum</name>
    <dbReference type="NCBI Taxonomy" id="889282"/>
    <lineage>
        <taxon>Bacteria</taxon>
        <taxon>Pseudomonadati</taxon>
        <taxon>Myxococcota</taxon>
        <taxon>Polyangia</taxon>
        <taxon>Polyangiales</taxon>
        <taxon>Polyangiaceae</taxon>
        <taxon>Polyangium</taxon>
    </lineage>
</organism>
<feature type="domain" description="HTH luxR-type" evidence="4">
    <location>
        <begin position="251"/>
        <end position="316"/>
    </location>
</feature>
<dbReference type="SUPFAM" id="SSF46894">
    <property type="entry name" value="C-terminal effector domain of the bipartite response regulators"/>
    <property type="match status" value="1"/>
</dbReference>
<evidence type="ECO:0000256" key="2">
    <source>
        <dbReference type="ARBA" id="ARBA00023125"/>
    </source>
</evidence>
<proteinExistence type="predicted"/>
<dbReference type="OrthoDB" id="5513306at2"/>
<dbReference type="SUPFAM" id="SSF111126">
    <property type="entry name" value="Ligand-binding domain in the NO signalling and Golgi transport"/>
    <property type="match status" value="1"/>
</dbReference>
<keyword evidence="6" id="KW-1185">Reference proteome</keyword>
<protein>
    <recommendedName>
        <fullName evidence="4">HTH luxR-type domain-containing protein</fullName>
    </recommendedName>
</protein>
<dbReference type="EMBL" id="WJIE01000001">
    <property type="protein sequence ID" value="MRG90429.1"/>
    <property type="molecule type" value="Genomic_DNA"/>
</dbReference>
<dbReference type="PRINTS" id="PR00038">
    <property type="entry name" value="HTHLUXR"/>
</dbReference>
<dbReference type="CDD" id="cd06170">
    <property type="entry name" value="LuxR_C_like"/>
    <property type="match status" value="1"/>
</dbReference>
<sequence>MLLALGRYEADREFGTAHRWYLRLVPASFAIRNMDLYWRRSHDTGTFKAELGASRVTAELEGWAVVDRLMCVTILGFLGRALEILGARVADLEHPHCRALGAATCVFRAKIGWPRNALRATKRPSKADLPLIAQELTQYTDLDVLADALLELLHREMGHDHVALWFTGMDGDARLLREVGARGGRSERSFVLTVAGRTVGKIDVGGPERGAEGRGLVDELVPFIAVAVAGARAPEAFPAPERGGVERRLERAKALWSLTHRQAEVLSLVASGRTNKEIAAALGCTEGTVEVHVTHVLRKCGASNRAALAARFWGEL</sequence>
<dbReference type="Proteomes" id="UP000440224">
    <property type="component" value="Unassembled WGS sequence"/>
</dbReference>
<dbReference type="SMART" id="SM00421">
    <property type="entry name" value="HTH_LUXR"/>
    <property type="match status" value="1"/>
</dbReference>
<evidence type="ECO:0000256" key="3">
    <source>
        <dbReference type="ARBA" id="ARBA00023163"/>
    </source>
</evidence>
<dbReference type="AlphaFoldDB" id="A0A6N7PEN8"/>
<dbReference type="PANTHER" id="PTHR44688:SF16">
    <property type="entry name" value="DNA-BINDING TRANSCRIPTIONAL ACTIVATOR DEVR_DOSR"/>
    <property type="match status" value="1"/>
</dbReference>
<dbReference type="InterPro" id="IPR016032">
    <property type="entry name" value="Sig_transdc_resp-reg_C-effctor"/>
</dbReference>
<comment type="caution">
    <text evidence="5">The sequence shown here is derived from an EMBL/GenBank/DDBJ whole genome shotgun (WGS) entry which is preliminary data.</text>
</comment>
<dbReference type="PANTHER" id="PTHR44688">
    <property type="entry name" value="DNA-BINDING TRANSCRIPTIONAL ACTIVATOR DEVR_DOSR"/>
    <property type="match status" value="1"/>
</dbReference>
<keyword evidence="1" id="KW-0805">Transcription regulation</keyword>
<dbReference type="InterPro" id="IPR036388">
    <property type="entry name" value="WH-like_DNA-bd_sf"/>
</dbReference>
<keyword evidence="2" id="KW-0238">DNA-binding</keyword>
<dbReference type="PROSITE" id="PS00622">
    <property type="entry name" value="HTH_LUXR_1"/>
    <property type="match status" value="1"/>
</dbReference>
<dbReference type="Pfam" id="PF00196">
    <property type="entry name" value="GerE"/>
    <property type="match status" value="1"/>
</dbReference>
<dbReference type="InterPro" id="IPR000792">
    <property type="entry name" value="Tscrpt_reg_LuxR_C"/>
</dbReference>
<keyword evidence="3" id="KW-0804">Transcription</keyword>
<dbReference type="InterPro" id="IPR024096">
    <property type="entry name" value="NO_sig/Golgi_transp_ligand-bd"/>
</dbReference>